<sequence length="75" mass="9190">MPRLYIRSRYLHPNSFFCIWRLSGMAWWRTRQDLRKWLRLRNPLARECLAEFLGVFVLIVSKEESFMGNQSNIKR</sequence>
<protein>
    <submittedName>
        <fullName evidence="1">Uncharacterized protein</fullName>
    </submittedName>
</protein>
<dbReference type="Proteomes" id="UP000694892">
    <property type="component" value="Unassembled WGS sequence"/>
</dbReference>
<dbReference type="AlphaFoldDB" id="A0A974BPV4"/>
<proteinExistence type="predicted"/>
<name>A0A974BPV4_XENLA</name>
<dbReference type="EMBL" id="KV467622">
    <property type="protein sequence ID" value="OCT56024.1"/>
    <property type="molecule type" value="Genomic_DNA"/>
</dbReference>
<reference evidence="1" key="1">
    <citation type="submission" date="2016-05" db="EMBL/GenBank/DDBJ databases">
        <title>WGS assembly of Xenopus laevis.</title>
        <authorList>
            <person name="Session A."/>
            <person name="Uno Y."/>
            <person name="Kwon T."/>
            <person name="Chapman J."/>
            <person name="Toyoda A."/>
            <person name="Takahashi S."/>
            <person name="Fukui A."/>
            <person name="Hikosaka A."/>
            <person name="Putnam N."/>
            <person name="Stites J."/>
            <person name="Van Heeringen S."/>
            <person name="Quigley I."/>
            <person name="Heinz S."/>
            <person name="Hellsten U."/>
            <person name="Lyons J."/>
            <person name="Suzuki A."/>
            <person name="Kondo M."/>
            <person name="Ogino H."/>
            <person name="Ochi H."/>
            <person name="Bogdanovic O."/>
            <person name="Lister R."/>
            <person name="Georgiou G."/>
            <person name="Paranjpe S."/>
            <person name="Van Kruijsbergen I."/>
            <person name="Mozaffari S."/>
            <person name="Shu S."/>
            <person name="Schmutz J."/>
            <person name="Jenkins J."/>
            <person name="Grimwood J."/>
            <person name="Carlson J."/>
            <person name="Mitros T."/>
            <person name="Simakov O."/>
            <person name="Heald R."/>
            <person name="Miller K."/>
            <person name="Haudenschild C."/>
            <person name="Kuroki Y."/>
            <person name="Tanaka T."/>
            <person name="Michiue T."/>
            <person name="Watanabe M."/>
            <person name="Kinoshita T."/>
            <person name="Ohta Y."/>
            <person name="Mawaribuchi S."/>
            <person name="Suzuki Y."/>
            <person name="Haramoto Y."/>
            <person name="Yamamoto T."/>
            <person name="Takagi C."/>
            <person name="Kitzman J."/>
            <person name="Shendure J."/>
            <person name="Nakayama T."/>
            <person name="Izutsu Y."/>
            <person name="Robert J."/>
            <person name="Dichmann D."/>
            <person name="Flajnik M."/>
            <person name="Houston D."/>
            <person name="Marcotte E."/>
            <person name="Wallingford J."/>
            <person name="Ito Y."/>
            <person name="Asashima M."/>
            <person name="Ueno N."/>
            <person name="Matsuda Y."/>
            <person name="Jan Veenstra G."/>
            <person name="Fujiyama A."/>
            <person name="Harland R."/>
            <person name="Taira M."/>
            <person name="Rokhsar D.S."/>
        </authorList>
    </citation>
    <scope>NUCLEOTIDE SEQUENCE</scope>
    <source>
        <strain evidence="1">J</strain>
        <tissue evidence="1">Blood</tissue>
    </source>
</reference>
<organism evidence="1">
    <name type="scientific">Xenopus laevis</name>
    <name type="common">African clawed frog</name>
    <dbReference type="NCBI Taxonomy" id="8355"/>
    <lineage>
        <taxon>Eukaryota</taxon>
        <taxon>Metazoa</taxon>
        <taxon>Chordata</taxon>
        <taxon>Craniata</taxon>
        <taxon>Vertebrata</taxon>
        <taxon>Euteleostomi</taxon>
        <taxon>Amphibia</taxon>
        <taxon>Batrachia</taxon>
        <taxon>Anura</taxon>
        <taxon>Pipoidea</taxon>
        <taxon>Pipidae</taxon>
        <taxon>Xenopodinae</taxon>
        <taxon>Xenopus</taxon>
        <taxon>Xenopus</taxon>
    </lineage>
</organism>
<evidence type="ECO:0000313" key="1">
    <source>
        <dbReference type="EMBL" id="OCT56024.1"/>
    </source>
</evidence>
<gene>
    <name evidence="1" type="ORF">XELAEV_18003315mg</name>
</gene>
<accession>A0A974BPV4</accession>